<evidence type="ECO:0000259" key="11">
    <source>
        <dbReference type="Pfam" id="PF04389"/>
    </source>
</evidence>
<keyword evidence="7 10" id="KW-0472">Membrane</keyword>
<comment type="caution">
    <text evidence="12">The sequence shown here is derived from an EMBL/GenBank/DDBJ whole genome shotgun (WGS) entry which is preliminary data.</text>
</comment>
<feature type="domain" description="Peptidase M28" evidence="11">
    <location>
        <begin position="84"/>
        <end position="284"/>
    </location>
</feature>
<keyword evidence="5" id="KW-0256">Endoplasmic reticulum</keyword>
<dbReference type="STRING" id="6689.A0A423UAK7"/>
<gene>
    <name evidence="12" type="ORF">C7M84_007747</name>
</gene>
<sequence length="425" mass="47086">MLESDTQLGVYLAYETQELLDIYVSVRTATNTDSATSAAAALLRSLSSDGYQIVVGGSQSKLMSDMSIANIQGKLSGYGVEEQLPTVAVVAHYDAFGAAPELSWGSDSNGSGVVILLELARILSRLYASPRTHPRLNIAFLLSGGGYINYQGSKRFLEDHLDASDSPLLSETHYTMCLDSLGAGDNIRMHVSKKPKDNSPAHIFFQGLEEIGTKSGIKVEMVHRKINLQEDTQAWEHEKYSMRRLPAFTVSRLPHPKTGERGSILDTPDSIDVDALTRNTAVIATSLLQHIYNTSVDEIFSEGLEVTRESVQSWLDLMSSQPRSPQLLSGKNNPLVSTLHQVLSRYTNEARVTYVKADKRDPEWAFYDVTKTTMAAYAVKPAAFDFLLTLAILSYLGVIYVFLQYFPKIYVMMARITSPRKSKIH</sequence>
<evidence type="ECO:0000313" key="13">
    <source>
        <dbReference type="Proteomes" id="UP000283509"/>
    </source>
</evidence>
<dbReference type="EMBL" id="QCYY01000199">
    <property type="protein sequence ID" value="ROT85742.1"/>
    <property type="molecule type" value="Genomic_DNA"/>
</dbReference>
<evidence type="ECO:0000256" key="4">
    <source>
        <dbReference type="ARBA" id="ARBA00022729"/>
    </source>
</evidence>
<evidence type="ECO:0000256" key="1">
    <source>
        <dbReference type="ARBA" id="ARBA00004389"/>
    </source>
</evidence>
<evidence type="ECO:0000256" key="7">
    <source>
        <dbReference type="ARBA" id="ARBA00023136"/>
    </source>
</evidence>
<evidence type="ECO:0000313" key="12">
    <source>
        <dbReference type="EMBL" id="ROT85742.1"/>
    </source>
</evidence>
<dbReference type="GO" id="GO:0005789">
    <property type="term" value="C:endoplasmic reticulum membrane"/>
    <property type="evidence" value="ECO:0007669"/>
    <property type="project" value="UniProtKB-SubCell"/>
</dbReference>
<evidence type="ECO:0000256" key="10">
    <source>
        <dbReference type="SAM" id="Phobius"/>
    </source>
</evidence>
<comment type="subcellular location">
    <subcellularLocation>
        <location evidence="1">Endoplasmic reticulum membrane</location>
        <topology evidence="1">Single-pass membrane protein</topology>
    </subcellularLocation>
</comment>
<evidence type="ECO:0000256" key="9">
    <source>
        <dbReference type="ARBA" id="ARBA00034873"/>
    </source>
</evidence>
<proteinExistence type="inferred from homology"/>
<reference evidence="12 13" key="2">
    <citation type="submission" date="2019-01" db="EMBL/GenBank/DDBJ databases">
        <title>The decoding of complex shrimp genome reveals the adaptation for benthos swimmer, frequently molting mechanism and breeding impact on genome.</title>
        <authorList>
            <person name="Sun Y."/>
            <person name="Gao Y."/>
            <person name="Yu Y."/>
        </authorList>
    </citation>
    <scope>NUCLEOTIDE SEQUENCE [LARGE SCALE GENOMIC DNA]</scope>
    <source>
        <tissue evidence="12">Muscle</tissue>
    </source>
</reference>
<accession>A0A423UAK7</accession>
<evidence type="ECO:0000256" key="3">
    <source>
        <dbReference type="ARBA" id="ARBA00022692"/>
    </source>
</evidence>
<dbReference type="Proteomes" id="UP000283509">
    <property type="component" value="Unassembled WGS sequence"/>
</dbReference>
<dbReference type="InterPro" id="IPR007484">
    <property type="entry name" value="Peptidase_M28"/>
</dbReference>
<dbReference type="OrthoDB" id="5913609at2759"/>
<dbReference type="PANTHER" id="PTHR31826">
    <property type="entry name" value="NICALIN"/>
    <property type="match status" value="1"/>
</dbReference>
<evidence type="ECO:0000256" key="8">
    <source>
        <dbReference type="ARBA" id="ARBA00023180"/>
    </source>
</evidence>
<dbReference type="CDD" id="cd03882">
    <property type="entry name" value="M28_nicalin_like"/>
    <property type="match status" value="1"/>
</dbReference>
<dbReference type="InterPro" id="IPR016574">
    <property type="entry name" value="Nicalin"/>
</dbReference>
<keyword evidence="13" id="KW-1185">Reference proteome</keyword>
<evidence type="ECO:0000256" key="2">
    <source>
        <dbReference type="ARBA" id="ARBA00007717"/>
    </source>
</evidence>
<dbReference type="SUPFAM" id="SSF53187">
    <property type="entry name" value="Zn-dependent exopeptidases"/>
    <property type="match status" value="1"/>
</dbReference>
<keyword evidence="4" id="KW-0732">Signal</keyword>
<keyword evidence="8" id="KW-0325">Glycoprotein</keyword>
<protein>
    <recommendedName>
        <fullName evidence="9">BOS complex subunit NCLN</fullName>
    </recommendedName>
</protein>
<dbReference type="Pfam" id="PF04389">
    <property type="entry name" value="Peptidase_M28"/>
    <property type="match status" value="1"/>
</dbReference>
<evidence type="ECO:0000256" key="6">
    <source>
        <dbReference type="ARBA" id="ARBA00022989"/>
    </source>
</evidence>
<keyword evidence="3 10" id="KW-0812">Transmembrane</keyword>
<dbReference type="AlphaFoldDB" id="A0A423UAK7"/>
<comment type="similarity">
    <text evidence="2">Belongs to the nicastrin family.</text>
</comment>
<evidence type="ECO:0000256" key="5">
    <source>
        <dbReference type="ARBA" id="ARBA00022824"/>
    </source>
</evidence>
<reference evidence="12 13" key="1">
    <citation type="submission" date="2018-04" db="EMBL/GenBank/DDBJ databases">
        <authorList>
            <person name="Zhang X."/>
            <person name="Yuan J."/>
            <person name="Li F."/>
            <person name="Xiang J."/>
        </authorList>
    </citation>
    <scope>NUCLEOTIDE SEQUENCE [LARGE SCALE GENOMIC DNA]</scope>
    <source>
        <tissue evidence="12">Muscle</tissue>
    </source>
</reference>
<feature type="transmembrane region" description="Helical" evidence="10">
    <location>
        <begin position="386"/>
        <end position="406"/>
    </location>
</feature>
<dbReference type="GO" id="GO:0009966">
    <property type="term" value="P:regulation of signal transduction"/>
    <property type="evidence" value="ECO:0007669"/>
    <property type="project" value="InterPro"/>
</dbReference>
<name>A0A423UAK7_PENVA</name>
<dbReference type="Gene3D" id="3.40.630.10">
    <property type="entry name" value="Zn peptidases"/>
    <property type="match status" value="1"/>
</dbReference>
<organism evidence="12 13">
    <name type="scientific">Penaeus vannamei</name>
    <name type="common">Whiteleg shrimp</name>
    <name type="synonym">Litopenaeus vannamei</name>
    <dbReference type="NCBI Taxonomy" id="6689"/>
    <lineage>
        <taxon>Eukaryota</taxon>
        <taxon>Metazoa</taxon>
        <taxon>Ecdysozoa</taxon>
        <taxon>Arthropoda</taxon>
        <taxon>Crustacea</taxon>
        <taxon>Multicrustacea</taxon>
        <taxon>Malacostraca</taxon>
        <taxon>Eumalacostraca</taxon>
        <taxon>Eucarida</taxon>
        <taxon>Decapoda</taxon>
        <taxon>Dendrobranchiata</taxon>
        <taxon>Penaeoidea</taxon>
        <taxon>Penaeidae</taxon>
        <taxon>Penaeus</taxon>
    </lineage>
</organism>
<keyword evidence="6 10" id="KW-1133">Transmembrane helix</keyword>